<dbReference type="EMBL" id="ONZG01000002">
    <property type="protein sequence ID" value="SPJ27392.1"/>
    <property type="molecule type" value="Genomic_DNA"/>
</dbReference>
<dbReference type="RefSeq" id="WP_108785686.1">
    <property type="nucleotide sequence ID" value="NZ_ONZG01000002.1"/>
</dbReference>
<keyword evidence="1 2" id="KW-0732">Signal</keyword>
<dbReference type="PROSITE" id="PS00134">
    <property type="entry name" value="TRYPSIN_HIS"/>
    <property type="match status" value="1"/>
</dbReference>
<dbReference type="OrthoDB" id="267336at2"/>
<feature type="chain" id="PRO_5015306395" description="Peptidase S1 domain-containing protein" evidence="2">
    <location>
        <begin position="18"/>
        <end position="274"/>
    </location>
</feature>
<gene>
    <name evidence="4" type="ORF">TRM7615_00876</name>
</gene>
<accession>A0A2R8C4Q9</accession>
<name>A0A2R8C4Q9_9RHOB</name>
<dbReference type="InterPro" id="IPR043504">
    <property type="entry name" value="Peptidase_S1_PA_chymotrypsin"/>
</dbReference>
<evidence type="ECO:0000256" key="1">
    <source>
        <dbReference type="ARBA" id="ARBA00022729"/>
    </source>
</evidence>
<feature type="signal peptide" evidence="2">
    <location>
        <begin position="1"/>
        <end position="17"/>
    </location>
</feature>
<evidence type="ECO:0000313" key="4">
    <source>
        <dbReference type="EMBL" id="SPJ27392.1"/>
    </source>
</evidence>
<dbReference type="SMART" id="SM00020">
    <property type="entry name" value="Tryp_SPc"/>
    <property type="match status" value="1"/>
</dbReference>
<organism evidence="4 5">
    <name type="scientific">Falsiruegeria mediterranea M17</name>
    <dbReference type="NCBI Taxonomy" id="1200281"/>
    <lineage>
        <taxon>Bacteria</taxon>
        <taxon>Pseudomonadati</taxon>
        <taxon>Pseudomonadota</taxon>
        <taxon>Alphaproteobacteria</taxon>
        <taxon>Rhodobacterales</taxon>
        <taxon>Roseobacteraceae</taxon>
        <taxon>Falsiruegeria</taxon>
    </lineage>
</organism>
<dbReference type="InterPro" id="IPR009003">
    <property type="entry name" value="Peptidase_S1_PA"/>
</dbReference>
<dbReference type="PANTHER" id="PTHR15462">
    <property type="entry name" value="SERINE PROTEASE"/>
    <property type="match status" value="1"/>
</dbReference>
<evidence type="ECO:0000259" key="3">
    <source>
        <dbReference type="PROSITE" id="PS50240"/>
    </source>
</evidence>
<dbReference type="Proteomes" id="UP000244898">
    <property type="component" value="Unassembled WGS sequence"/>
</dbReference>
<dbReference type="PROSITE" id="PS50240">
    <property type="entry name" value="TRYPSIN_DOM"/>
    <property type="match status" value="1"/>
</dbReference>
<reference evidence="5" key="1">
    <citation type="submission" date="2018-03" db="EMBL/GenBank/DDBJ databases">
        <authorList>
            <person name="Rodrigo-Torres L."/>
            <person name="Arahal R. D."/>
            <person name="Lucena T."/>
        </authorList>
    </citation>
    <scope>NUCLEOTIDE SEQUENCE [LARGE SCALE GENOMIC DNA]</scope>
    <source>
        <strain evidence="5">CECT 7615</strain>
    </source>
</reference>
<dbReference type="InterPro" id="IPR001254">
    <property type="entry name" value="Trypsin_dom"/>
</dbReference>
<dbReference type="Gene3D" id="2.40.10.10">
    <property type="entry name" value="Trypsin-like serine proteases"/>
    <property type="match status" value="2"/>
</dbReference>
<proteinExistence type="predicted"/>
<dbReference type="Pfam" id="PF00089">
    <property type="entry name" value="Trypsin"/>
    <property type="match status" value="1"/>
</dbReference>
<feature type="domain" description="Peptidase S1" evidence="3">
    <location>
        <begin position="45"/>
        <end position="274"/>
    </location>
</feature>
<evidence type="ECO:0000256" key="2">
    <source>
        <dbReference type="SAM" id="SignalP"/>
    </source>
</evidence>
<dbReference type="GO" id="GO:0006508">
    <property type="term" value="P:proteolysis"/>
    <property type="evidence" value="ECO:0007669"/>
    <property type="project" value="InterPro"/>
</dbReference>
<evidence type="ECO:0000313" key="5">
    <source>
        <dbReference type="Proteomes" id="UP000244898"/>
    </source>
</evidence>
<dbReference type="InterPro" id="IPR001314">
    <property type="entry name" value="Peptidase_S1A"/>
</dbReference>
<dbReference type="GO" id="GO:0004252">
    <property type="term" value="F:serine-type endopeptidase activity"/>
    <property type="evidence" value="ECO:0007669"/>
    <property type="project" value="InterPro"/>
</dbReference>
<keyword evidence="5" id="KW-1185">Reference proteome</keyword>
<dbReference type="PRINTS" id="PR00722">
    <property type="entry name" value="CHYMOTRYPSIN"/>
</dbReference>
<dbReference type="AlphaFoldDB" id="A0A2R8C4Q9"/>
<dbReference type="PANTHER" id="PTHR15462:SF8">
    <property type="entry name" value="SERINE PROTEASE"/>
    <property type="match status" value="1"/>
</dbReference>
<dbReference type="InterPro" id="IPR050966">
    <property type="entry name" value="Glutamyl_endopeptidase"/>
</dbReference>
<sequence>MRAFPFAILVVFCTAIAAVANDASRPSEQLIKAQLHIDQLDGICALGQKLEHGCAAIRARDILDASSVPWRAIGRVNFASRQILGYCTGTLVAEHLVLTAAHCLFNGPRKSWIPPTSIRFVAGYQRGEAAAVASVTRYILPDIHDTKSRVFKRHPGSDWALLVLDKPLGKSIGYLDVQSDINPTANFAMAGYAGLRKNVLSLAVDCGAPEPSRLKELIIQRCSAMNGDSGAPLLMIDGDKLKVIGILSQLSSVGDDVVSFGVPASLFSRFLEPI</sequence>
<dbReference type="SUPFAM" id="SSF50494">
    <property type="entry name" value="Trypsin-like serine proteases"/>
    <property type="match status" value="1"/>
</dbReference>
<dbReference type="InterPro" id="IPR018114">
    <property type="entry name" value="TRYPSIN_HIS"/>
</dbReference>
<protein>
    <recommendedName>
        <fullName evidence="3">Peptidase S1 domain-containing protein</fullName>
    </recommendedName>
</protein>